<organism evidence="2 3">
    <name type="scientific">Prorocentrum cordatum</name>
    <dbReference type="NCBI Taxonomy" id="2364126"/>
    <lineage>
        <taxon>Eukaryota</taxon>
        <taxon>Sar</taxon>
        <taxon>Alveolata</taxon>
        <taxon>Dinophyceae</taxon>
        <taxon>Prorocentrales</taxon>
        <taxon>Prorocentraceae</taxon>
        <taxon>Prorocentrum</taxon>
    </lineage>
</organism>
<gene>
    <name evidence="2" type="ORF">PCOR1329_LOCUS30323</name>
</gene>
<dbReference type="EMBL" id="CAUYUJ010011614">
    <property type="protein sequence ID" value="CAK0832259.1"/>
    <property type="molecule type" value="Genomic_DNA"/>
</dbReference>
<comment type="caution">
    <text evidence="2">The sequence shown here is derived from an EMBL/GenBank/DDBJ whole genome shotgun (WGS) entry which is preliminary data.</text>
</comment>
<accession>A0ABN9SKE0</accession>
<sequence>MEPRGSLGGLADLPVARLTVRPDCRFVDIDVRPVVPEDLDDWRAAIGDVVAFSEAPVEAPLDVLEESVCDFVLDAPVRKGTLLTARLLGPHGEETRVLTKRWQRGNSFTILQARPGAPSEFTVHRNMDVDGVGTLKLHFAHGSQLLKLKVEQGSSIRLREKPCGIEEWEVLEVHTQDLERCPNCRSGPKGGTAFNKDDQCLPGTQYMIVEPKEDAQLRPRLRRARGERGHPAP</sequence>
<reference evidence="2" key="1">
    <citation type="submission" date="2023-10" db="EMBL/GenBank/DDBJ databases">
        <authorList>
            <person name="Chen Y."/>
            <person name="Shah S."/>
            <person name="Dougan E. K."/>
            <person name="Thang M."/>
            <person name="Chan C."/>
        </authorList>
    </citation>
    <scope>NUCLEOTIDE SEQUENCE [LARGE SCALE GENOMIC DNA]</scope>
</reference>
<evidence type="ECO:0000313" key="2">
    <source>
        <dbReference type="EMBL" id="CAK0832259.1"/>
    </source>
</evidence>
<dbReference type="Proteomes" id="UP001189429">
    <property type="component" value="Unassembled WGS sequence"/>
</dbReference>
<proteinExistence type="predicted"/>
<evidence type="ECO:0000256" key="1">
    <source>
        <dbReference type="SAM" id="MobiDB-lite"/>
    </source>
</evidence>
<evidence type="ECO:0000313" key="3">
    <source>
        <dbReference type="Proteomes" id="UP001189429"/>
    </source>
</evidence>
<protein>
    <submittedName>
        <fullName evidence="2">Uncharacterized protein</fullName>
    </submittedName>
</protein>
<feature type="compositionally biased region" description="Basic and acidic residues" evidence="1">
    <location>
        <begin position="224"/>
        <end position="233"/>
    </location>
</feature>
<feature type="non-terminal residue" evidence="2">
    <location>
        <position position="233"/>
    </location>
</feature>
<feature type="region of interest" description="Disordered" evidence="1">
    <location>
        <begin position="213"/>
        <end position="233"/>
    </location>
</feature>
<keyword evidence="3" id="KW-1185">Reference proteome</keyword>
<name>A0ABN9SKE0_9DINO</name>